<gene>
    <name evidence="7" type="ORF">ALAG00032_LOCUS9664</name>
</gene>
<dbReference type="InterPro" id="IPR008429">
    <property type="entry name" value="CLPTM1"/>
</dbReference>
<keyword evidence="5 6" id="KW-0472">Membrane</keyword>
<feature type="transmembrane region" description="Helical" evidence="6">
    <location>
        <begin position="500"/>
        <end position="520"/>
    </location>
</feature>
<keyword evidence="4 6" id="KW-1133">Transmembrane helix</keyword>
<accession>A0A7S3NLU1</accession>
<proteinExistence type="inferred from homology"/>
<feature type="transmembrane region" description="Helical" evidence="6">
    <location>
        <begin position="12"/>
        <end position="30"/>
    </location>
</feature>
<dbReference type="GO" id="GO:0012505">
    <property type="term" value="C:endomembrane system"/>
    <property type="evidence" value="ECO:0007669"/>
    <property type="project" value="TreeGrafter"/>
</dbReference>
<dbReference type="PANTHER" id="PTHR21347:SF0">
    <property type="entry name" value="LIPID SCRAMBLASE CLPTM1L"/>
    <property type="match status" value="1"/>
</dbReference>
<evidence type="ECO:0000256" key="3">
    <source>
        <dbReference type="ARBA" id="ARBA00022692"/>
    </source>
</evidence>
<sequence length="632" mass="70861">MKKKSSRGGLTSWLNSSTLATLFAIGYIVLTGKNFAKLLDPLADLPDEVWQRSGRVLPLWPENCQVSVEVAISTQAKLSADLMRNETEYSKTTVIVWRAHGFALNTNTSKSETVRLELYPQGSTIVSQKKIRHESSSWLASLFLGNEEKEPIRVALPEAAWSKLEANHTLYLHAAIFQTLASGTWKGLSDTDERRTARLEPLVLVKYEPPPTGPSALPKRKLLTDFGLGYFGPPAPWSPSPPPPGTFVAKWKPEAAVRIVAESRKWPDVIQAPGMRLIQKRMPGGGRQLFYAPPTYVDEIGLTSDKYISLNNSLNSLPLTISFSPLSFARWQLIAKMEDGLRAQQRDFGLSDNDIDDVRRLIADTHTWLLAVTILASCLHLLFEFLAFKSDVEFWRNNKSLQGLSARSVIVELVSQTVVLAFLIDEGSSLLVSIPSALGILVQCWKVRRATGITIDTSKPFFISCPRLVSTTTGTPKLDNNLESDEDRRARELLQTTQRVDAAATFYLSLVLLPLIVGWSLKCLVYDAHRGWYSWALGSATASVYTFGFILMVPQLALNYTLKSVSHLPWKLLCFRFVNTFIDDLFAFVIKMPTMHRVSCFRDDIVFLIYLYQRWIYPVDIKRGTAAEDAAH</sequence>
<name>A0A7S3NLU1_9STRA</name>
<dbReference type="AlphaFoldDB" id="A0A7S3NLU1"/>
<evidence type="ECO:0000256" key="5">
    <source>
        <dbReference type="ARBA" id="ARBA00023136"/>
    </source>
</evidence>
<keyword evidence="3 6" id="KW-0812">Transmembrane</keyword>
<feature type="transmembrane region" description="Helical" evidence="6">
    <location>
        <begin position="532"/>
        <end position="553"/>
    </location>
</feature>
<comment type="subcellular location">
    <subcellularLocation>
        <location evidence="1">Membrane</location>
        <topology evidence="1">Multi-pass membrane protein</topology>
    </subcellularLocation>
</comment>
<comment type="similarity">
    <text evidence="2">Belongs to the CLPTM1 family.</text>
</comment>
<evidence type="ECO:0000256" key="1">
    <source>
        <dbReference type="ARBA" id="ARBA00004141"/>
    </source>
</evidence>
<dbReference type="EMBL" id="HBIJ01014407">
    <property type="protein sequence ID" value="CAE0368901.1"/>
    <property type="molecule type" value="Transcribed_RNA"/>
</dbReference>
<evidence type="ECO:0000256" key="2">
    <source>
        <dbReference type="ARBA" id="ARBA00009310"/>
    </source>
</evidence>
<dbReference type="GO" id="GO:0016020">
    <property type="term" value="C:membrane"/>
    <property type="evidence" value="ECO:0007669"/>
    <property type="project" value="UniProtKB-SubCell"/>
</dbReference>
<evidence type="ECO:0008006" key="8">
    <source>
        <dbReference type="Google" id="ProtNLM"/>
    </source>
</evidence>
<organism evidence="7">
    <name type="scientific">Aureoumbra lagunensis</name>
    <dbReference type="NCBI Taxonomy" id="44058"/>
    <lineage>
        <taxon>Eukaryota</taxon>
        <taxon>Sar</taxon>
        <taxon>Stramenopiles</taxon>
        <taxon>Ochrophyta</taxon>
        <taxon>Pelagophyceae</taxon>
        <taxon>Pelagomonadales</taxon>
        <taxon>Aureoumbra</taxon>
    </lineage>
</organism>
<evidence type="ECO:0000256" key="6">
    <source>
        <dbReference type="SAM" id="Phobius"/>
    </source>
</evidence>
<feature type="transmembrane region" description="Helical" evidence="6">
    <location>
        <begin position="368"/>
        <end position="388"/>
    </location>
</feature>
<reference evidence="7" key="1">
    <citation type="submission" date="2021-01" db="EMBL/GenBank/DDBJ databases">
        <authorList>
            <person name="Corre E."/>
            <person name="Pelletier E."/>
            <person name="Niang G."/>
            <person name="Scheremetjew M."/>
            <person name="Finn R."/>
            <person name="Kale V."/>
            <person name="Holt S."/>
            <person name="Cochrane G."/>
            <person name="Meng A."/>
            <person name="Brown T."/>
            <person name="Cohen L."/>
        </authorList>
    </citation>
    <scope>NUCLEOTIDE SEQUENCE</scope>
    <source>
        <strain evidence="7">CCMP1510</strain>
    </source>
</reference>
<protein>
    <recommendedName>
        <fullName evidence="8">Cleft lip and palate transmembrane protein 1</fullName>
    </recommendedName>
</protein>
<evidence type="ECO:0000313" key="7">
    <source>
        <dbReference type="EMBL" id="CAE0368901.1"/>
    </source>
</evidence>
<dbReference type="PANTHER" id="PTHR21347">
    <property type="entry name" value="CLEFT LIP AND PALATE ASSOCIATED TRANSMEMBRANE PROTEIN-RELATED"/>
    <property type="match status" value="1"/>
</dbReference>
<dbReference type="Pfam" id="PF05602">
    <property type="entry name" value="CLPTM1"/>
    <property type="match status" value="1"/>
</dbReference>
<evidence type="ECO:0000256" key="4">
    <source>
        <dbReference type="ARBA" id="ARBA00022989"/>
    </source>
</evidence>